<name>A0AAD5UJR6_9FUNG</name>
<proteinExistence type="predicted"/>
<protein>
    <recommendedName>
        <fullName evidence="3">Pentatricopeptide repeat-containing protein</fullName>
    </recommendedName>
</protein>
<dbReference type="Proteomes" id="UP001210925">
    <property type="component" value="Unassembled WGS sequence"/>
</dbReference>
<comment type="caution">
    <text evidence="1">The sequence shown here is derived from an EMBL/GenBank/DDBJ whole genome shotgun (WGS) entry which is preliminary data.</text>
</comment>
<accession>A0AAD5UJR6</accession>
<evidence type="ECO:0008006" key="3">
    <source>
        <dbReference type="Google" id="ProtNLM"/>
    </source>
</evidence>
<organism evidence="1 2">
    <name type="scientific">Boothiomyces macroporosus</name>
    <dbReference type="NCBI Taxonomy" id="261099"/>
    <lineage>
        <taxon>Eukaryota</taxon>
        <taxon>Fungi</taxon>
        <taxon>Fungi incertae sedis</taxon>
        <taxon>Chytridiomycota</taxon>
        <taxon>Chytridiomycota incertae sedis</taxon>
        <taxon>Chytridiomycetes</taxon>
        <taxon>Rhizophydiales</taxon>
        <taxon>Terramycetaceae</taxon>
        <taxon>Boothiomyces</taxon>
    </lineage>
</organism>
<dbReference type="InterPro" id="IPR011990">
    <property type="entry name" value="TPR-like_helical_dom_sf"/>
</dbReference>
<reference evidence="1" key="1">
    <citation type="submission" date="2020-05" db="EMBL/GenBank/DDBJ databases">
        <title>Phylogenomic resolution of chytrid fungi.</title>
        <authorList>
            <person name="Stajich J.E."/>
            <person name="Amses K."/>
            <person name="Simmons R."/>
            <person name="Seto K."/>
            <person name="Myers J."/>
            <person name="Bonds A."/>
            <person name="Quandt C.A."/>
            <person name="Barry K."/>
            <person name="Liu P."/>
            <person name="Grigoriev I."/>
            <person name="Longcore J.E."/>
            <person name="James T.Y."/>
        </authorList>
    </citation>
    <scope>NUCLEOTIDE SEQUENCE</scope>
    <source>
        <strain evidence="1">PLAUS21</strain>
    </source>
</reference>
<sequence>MVSLKKYVRNIRKNQHLLTSNHYFGIGETLIKSKDQKLFRETQKLLKGPNDSIGKLTLSLILNSNQRKEIIQEEISSISNQILTSNGDKLEYTRFRLMTRIFSLSDLKTNLNDTINDLNTVHWHSSVQKSAELLINEIFAKALDQDFIVFQDLSKLLLPYLFTNQNDFKLSLYNVYSGKKLEYLVKNYSKMDKSTFVVEATSLLEGFNDKNNESLNNLVKLALLLKDAGKMDINRVIDLFDGYLRTGFMPDREIFNLLMSEMGNDQVHSIPTSTDTGNSLAKIAETCPQLRCWEIFRSMERSGIPSNSESFALVFASCKHSKNKDKDFIFKVEEYLLQNSKTHSYRSLYNLIESLLVLGHYTEAFQRITDMETSDIPLTRDIYHMVLKISTRDKRLTQYMLKEFKREIADQPYDLLLECCRVSGDLVSALELVDEMALKKIDLKPYRNQIMELGEMGGSELMESFVEYLKK</sequence>
<evidence type="ECO:0000313" key="2">
    <source>
        <dbReference type="Proteomes" id="UP001210925"/>
    </source>
</evidence>
<gene>
    <name evidence="1" type="ORF">HK103_001757</name>
</gene>
<dbReference type="EMBL" id="JADGKB010000015">
    <property type="protein sequence ID" value="KAJ3259866.1"/>
    <property type="molecule type" value="Genomic_DNA"/>
</dbReference>
<keyword evidence="2" id="KW-1185">Reference proteome</keyword>
<evidence type="ECO:0000313" key="1">
    <source>
        <dbReference type="EMBL" id="KAJ3259866.1"/>
    </source>
</evidence>
<dbReference type="Gene3D" id="1.25.40.10">
    <property type="entry name" value="Tetratricopeptide repeat domain"/>
    <property type="match status" value="1"/>
</dbReference>
<dbReference type="AlphaFoldDB" id="A0AAD5UJR6"/>